<feature type="domain" description="Solute-binding protein family 3/N-terminal" evidence="3">
    <location>
        <begin position="43"/>
        <end position="271"/>
    </location>
</feature>
<dbReference type="PROSITE" id="PS51257">
    <property type="entry name" value="PROKAR_LIPOPROTEIN"/>
    <property type="match status" value="1"/>
</dbReference>
<keyword evidence="5" id="KW-1185">Reference proteome</keyword>
<dbReference type="CDD" id="cd13530">
    <property type="entry name" value="PBP2_peptides_like"/>
    <property type="match status" value="1"/>
</dbReference>
<dbReference type="AlphaFoldDB" id="A0A7Y6A1K3"/>
<accession>A0A7Y6A1K3</accession>
<proteinExistence type="predicted"/>
<dbReference type="Pfam" id="PF00497">
    <property type="entry name" value="SBP_bac_3"/>
    <property type="match status" value="1"/>
</dbReference>
<dbReference type="Proteomes" id="UP000565724">
    <property type="component" value="Unassembled WGS sequence"/>
</dbReference>
<evidence type="ECO:0000256" key="2">
    <source>
        <dbReference type="SAM" id="SignalP"/>
    </source>
</evidence>
<organism evidence="4 5">
    <name type="scientific">Cellulomonas humilata</name>
    <dbReference type="NCBI Taxonomy" id="144055"/>
    <lineage>
        <taxon>Bacteria</taxon>
        <taxon>Bacillati</taxon>
        <taxon>Actinomycetota</taxon>
        <taxon>Actinomycetes</taxon>
        <taxon>Micrococcales</taxon>
        <taxon>Cellulomonadaceae</taxon>
        <taxon>Cellulomonas</taxon>
    </lineage>
</organism>
<protein>
    <submittedName>
        <fullName evidence="4">Amino acid ABC transporter substrate-binding protein</fullName>
    </submittedName>
</protein>
<dbReference type="Gene3D" id="3.40.190.10">
    <property type="entry name" value="Periplasmic binding protein-like II"/>
    <property type="match status" value="2"/>
</dbReference>
<dbReference type="SUPFAM" id="SSF53850">
    <property type="entry name" value="Periplasmic binding protein-like II"/>
    <property type="match status" value="1"/>
</dbReference>
<dbReference type="EMBL" id="JABMCI010000066">
    <property type="protein sequence ID" value="NUU18016.1"/>
    <property type="molecule type" value="Genomic_DNA"/>
</dbReference>
<reference evidence="4 5" key="1">
    <citation type="submission" date="2020-05" db="EMBL/GenBank/DDBJ databases">
        <title>Genome Sequencing of Type Strains.</title>
        <authorList>
            <person name="Lemaire J.F."/>
            <person name="Inderbitzin P."/>
            <person name="Gregorio O.A."/>
            <person name="Collins S.B."/>
            <person name="Wespe N."/>
            <person name="Knight-Connoni V."/>
        </authorList>
    </citation>
    <scope>NUCLEOTIDE SEQUENCE [LARGE SCALE GENOMIC DNA]</scope>
    <source>
        <strain evidence="4 5">ATCC 25174</strain>
    </source>
</reference>
<name>A0A7Y6A1K3_9CELL</name>
<keyword evidence="1 2" id="KW-0732">Signal</keyword>
<feature type="chain" id="PRO_5039041655" evidence="2">
    <location>
        <begin position="22"/>
        <end position="278"/>
    </location>
</feature>
<gene>
    <name evidence="4" type="ORF">HP550_12220</name>
</gene>
<evidence type="ECO:0000313" key="5">
    <source>
        <dbReference type="Proteomes" id="UP000565724"/>
    </source>
</evidence>
<dbReference type="PANTHER" id="PTHR35936">
    <property type="entry name" value="MEMBRANE-BOUND LYTIC MUREIN TRANSGLYCOSYLASE F"/>
    <property type="match status" value="1"/>
</dbReference>
<evidence type="ECO:0000313" key="4">
    <source>
        <dbReference type="EMBL" id="NUU18016.1"/>
    </source>
</evidence>
<dbReference type="SMART" id="SM00062">
    <property type="entry name" value="PBPb"/>
    <property type="match status" value="1"/>
</dbReference>
<dbReference type="InterPro" id="IPR001638">
    <property type="entry name" value="Solute-binding_3/MltF_N"/>
</dbReference>
<evidence type="ECO:0000256" key="1">
    <source>
        <dbReference type="ARBA" id="ARBA00022729"/>
    </source>
</evidence>
<comment type="caution">
    <text evidence="4">The sequence shown here is derived from an EMBL/GenBank/DDBJ whole genome shotgun (WGS) entry which is preliminary data.</text>
</comment>
<feature type="signal peptide" evidence="2">
    <location>
        <begin position="1"/>
        <end position="21"/>
    </location>
</feature>
<evidence type="ECO:0000259" key="3">
    <source>
        <dbReference type="SMART" id="SM00062"/>
    </source>
</evidence>
<sequence length="278" mass="28699">MRRARWTTLAAIAALTLAACAPTDEDASEAPSDGALATVTDGVLTIATSDPAYEPWVVDNDPTSGEGFESAVAYAVADQLGFDKDHVEWTVASFDQIIAPGAKDFDFAINQVSISDEREANLDFSSPYYTTSQAVVTLEGSAGAEATTLADLKELKIGAMVGTTSLTAAQEAIDPSTPVSPFNDNDQVKQALTAGLVDAIVVDLPTALYITAAELDGGKIVGTLPDSAGGDQFGLVLDKGSALTTPVTEAVDALRDDGTLADLEAQWLTDAAGAPVLQ</sequence>
<dbReference type="RefSeq" id="WP_175347973.1">
    <property type="nucleotide sequence ID" value="NZ_JABMCI010000066.1"/>
</dbReference>
<dbReference type="PANTHER" id="PTHR35936:SF19">
    <property type="entry name" value="AMINO-ACID-BINDING PROTEIN YXEM-RELATED"/>
    <property type="match status" value="1"/>
</dbReference>